<dbReference type="Pfam" id="PF00392">
    <property type="entry name" value="GntR"/>
    <property type="match status" value="1"/>
</dbReference>
<reference evidence="5 6" key="1">
    <citation type="submission" date="2024-09" db="EMBL/GenBank/DDBJ databases">
        <authorList>
            <person name="Lee S.D."/>
        </authorList>
    </citation>
    <scope>NUCLEOTIDE SEQUENCE [LARGE SCALE GENOMIC DNA]</scope>
    <source>
        <strain evidence="5 6">N8-3</strain>
    </source>
</reference>
<proteinExistence type="predicted"/>
<dbReference type="InterPro" id="IPR011663">
    <property type="entry name" value="UTRA"/>
</dbReference>
<dbReference type="CDD" id="cd07377">
    <property type="entry name" value="WHTH_GntR"/>
    <property type="match status" value="1"/>
</dbReference>
<dbReference type="InterPro" id="IPR050679">
    <property type="entry name" value="Bact_HTH_transcr_reg"/>
</dbReference>
<dbReference type="PROSITE" id="PS50949">
    <property type="entry name" value="HTH_GNTR"/>
    <property type="match status" value="1"/>
</dbReference>
<evidence type="ECO:0000256" key="3">
    <source>
        <dbReference type="ARBA" id="ARBA00023163"/>
    </source>
</evidence>
<dbReference type="EMBL" id="JBHFAB010000006">
    <property type="protein sequence ID" value="MFC1416966.1"/>
    <property type="molecule type" value="Genomic_DNA"/>
</dbReference>
<dbReference type="Gene3D" id="3.40.1410.10">
    <property type="entry name" value="Chorismate lyase-like"/>
    <property type="match status" value="1"/>
</dbReference>
<comment type="caution">
    <text evidence="5">The sequence shown here is derived from an EMBL/GenBank/DDBJ whole genome shotgun (WGS) entry which is preliminary data.</text>
</comment>
<gene>
    <name evidence="5" type="ORF">ACEZDE_09955</name>
</gene>
<dbReference type="PANTHER" id="PTHR44846">
    <property type="entry name" value="MANNOSYL-D-GLYCERATE TRANSPORT/METABOLISM SYSTEM REPRESSOR MNGR-RELATED"/>
    <property type="match status" value="1"/>
</dbReference>
<dbReference type="Proteomes" id="UP001592531">
    <property type="component" value="Unassembled WGS sequence"/>
</dbReference>
<keyword evidence="3" id="KW-0804">Transcription</keyword>
<dbReference type="PANTHER" id="PTHR44846:SF17">
    <property type="entry name" value="GNTR-FAMILY TRANSCRIPTIONAL REGULATOR"/>
    <property type="match status" value="1"/>
</dbReference>
<name>A0ABV6VTB7_9ACTN</name>
<dbReference type="InterPro" id="IPR000524">
    <property type="entry name" value="Tscrpt_reg_HTH_GntR"/>
</dbReference>
<dbReference type="InterPro" id="IPR036390">
    <property type="entry name" value="WH_DNA-bd_sf"/>
</dbReference>
<organism evidence="5 6">
    <name type="scientific">Streptacidiphilus cavernicola</name>
    <dbReference type="NCBI Taxonomy" id="3342716"/>
    <lineage>
        <taxon>Bacteria</taxon>
        <taxon>Bacillati</taxon>
        <taxon>Actinomycetota</taxon>
        <taxon>Actinomycetes</taxon>
        <taxon>Kitasatosporales</taxon>
        <taxon>Streptomycetaceae</taxon>
        <taxon>Streptacidiphilus</taxon>
    </lineage>
</organism>
<evidence type="ECO:0000313" key="6">
    <source>
        <dbReference type="Proteomes" id="UP001592531"/>
    </source>
</evidence>
<evidence type="ECO:0000256" key="2">
    <source>
        <dbReference type="ARBA" id="ARBA00023125"/>
    </source>
</evidence>
<keyword evidence="6" id="KW-1185">Reference proteome</keyword>
<accession>A0ABV6VTB7</accession>
<evidence type="ECO:0000259" key="4">
    <source>
        <dbReference type="PROSITE" id="PS50949"/>
    </source>
</evidence>
<protein>
    <submittedName>
        <fullName evidence="5">GntR family transcriptional regulator</fullName>
    </submittedName>
</protein>
<sequence>MSARETPIFRQIAEALRSAILAGELTPGQQLPSENDLKDRYGTTRVTVRKAIALLKADGLLVSQQGKGVFVRPRPSVQMLTTGANFRLRRYTGDPNYNAEAAAQGKTAEQQLLAVETVPAPPDIAERFGVAEGTPVIVRRLRFVVDGEPMQLVNGHYLASRFEGTEVAEMRRVRGGVSRLIEDPEGPVRQRIVQFVEDLEIRMPTPEESQVLAIPPGVPLARVFRTGHVASGEVVEVLDSRVPCDRHVFRYVIDIP</sequence>
<evidence type="ECO:0000313" key="5">
    <source>
        <dbReference type="EMBL" id="MFC1416966.1"/>
    </source>
</evidence>
<dbReference type="RefSeq" id="WP_380534667.1">
    <property type="nucleotide sequence ID" value="NZ_JBHFAB010000006.1"/>
</dbReference>
<dbReference type="InterPro" id="IPR036388">
    <property type="entry name" value="WH-like_DNA-bd_sf"/>
</dbReference>
<dbReference type="SUPFAM" id="SSF64288">
    <property type="entry name" value="Chorismate lyase-like"/>
    <property type="match status" value="1"/>
</dbReference>
<dbReference type="SUPFAM" id="SSF46785">
    <property type="entry name" value="Winged helix' DNA-binding domain"/>
    <property type="match status" value="1"/>
</dbReference>
<dbReference type="Pfam" id="PF07702">
    <property type="entry name" value="UTRA"/>
    <property type="match status" value="1"/>
</dbReference>
<dbReference type="SMART" id="SM00866">
    <property type="entry name" value="UTRA"/>
    <property type="match status" value="1"/>
</dbReference>
<keyword evidence="1" id="KW-0805">Transcription regulation</keyword>
<evidence type="ECO:0000256" key="1">
    <source>
        <dbReference type="ARBA" id="ARBA00023015"/>
    </source>
</evidence>
<keyword evidence="2" id="KW-0238">DNA-binding</keyword>
<dbReference type="SMART" id="SM00345">
    <property type="entry name" value="HTH_GNTR"/>
    <property type="match status" value="1"/>
</dbReference>
<dbReference type="InterPro" id="IPR028978">
    <property type="entry name" value="Chorismate_lyase_/UTRA_dom_sf"/>
</dbReference>
<dbReference type="Gene3D" id="1.10.10.10">
    <property type="entry name" value="Winged helix-like DNA-binding domain superfamily/Winged helix DNA-binding domain"/>
    <property type="match status" value="1"/>
</dbReference>
<dbReference type="PRINTS" id="PR00035">
    <property type="entry name" value="HTHGNTR"/>
</dbReference>
<feature type="domain" description="HTH gntR-type" evidence="4">
    <location>
        <begin position="6"/>
        <end position="74"/>
    </location>
</feature>